<sequence length="102" mass="11453">MALIKSYSKKADVCKVTFELSAEAAAGAKKVWLAGDFNSWSSVDTPMKKRKDGSFYVTVELTPGREYQFRYLLDGKTWENDWAADKYVPAPFSDTDNSVVIV</sequence>
<dbReference type="Pfam" id="PF16561">
    <property type="entry name" value="AMPK1_CBM"/>
    <property type="match status" value="1"/>
</dbReference>
<dbReference type="Gene3D" id="2.60.40.10">
    <property type="entry name" value="Immunoglobulins"/>
    <property type="match status" value="1"/>
</dbReference>
<dbReference type="InterPro" id="IPR050827">
    <property type="entry name" value="CRP1_MDG1_kinase"/>
</dbReference>
<dbReference type="Proteomes" id="UP000823914">
    <property type="component" value="Unassembled WGS sequence"/>
</dbReference>
<reference evidence="3" key="1">
    <citation type="journal article" date="2021" name="PeerJ">
        <title>Extensive microbial diversity within the chicken gut microbiome revealed by metagenomics and culture.</title>
        <authorList>
            <person name="Gilroy R."/>
            <person name="Ravi A."/>
            <person name="Getino M."/>
            <person name="Pursley I."/>
            <person name="Horton D.L."/>
            <person name="Alikhan N.F."/>
            <person name="Baker D."/>
            <person name="Gharbi K."/>
            <person name="Hall N."/>
            <person name="Watson M."/>
            <person name="Adriaenssens E.M."/>
            <person name="Foster-Nyarko E."/>
            <person name="Jarju S."/>
            <person name="Secka A."/>
            <person name="Antonio M."/>
            <person name="Oren A."/>
            <person name="Chaudhuri R.R."/>
            <person name="La Ragione R."/>
            <person name="Hildebrand F."/>
            <person name="Pallen M.J."/>
        </authorList>
    </citation>
    <scope>NUCLEOTIDE SEQUENCE</scope>
    <source>
        <strain evidence="3">Gambia15-2214</strain>
    </source>
</reference>
<dbReference type="InterPro" id="IPR013783">
    <property type="entry name" value="Ig-like_fold"/>
</dbReference>
<protein>
    <submittedName>
        <fullName evidence="3">Isoamylase early set domain-containing protein</fullName>
    </submittedName>
</protein>
<dbReference type="PANTHER" id="PTHR10343">
    <property type="entry name" value="5'-AMP-ACTIVATED PROTEIN KINASE , BETA SUBUNIT"/>
    <property type="match status" value="1"/>
</dbReference>
<dbReference type="InterPro" id="IPR014756">
    <property type="entry name" value="Ig_E-set"/>
</dbReference>
<dbReference type="InterPro" id="IPR032640">
    <property type="entry name" value="AMPK1_CBM"/>
</dbReference>
<reference evidence="3" key="2">
    <citation type="submission" date="2021-04" db="EMBL/GenBank/DDBJ databases">
        <authorList>
            <person name="Gilroy R."/>
        </authorList>
    </citation>
    <scope>NUCLEOTIDE SEQUENCE</scope>
    <source>
        <strain evidence="3">Gambia15-2214</strain>
    </source>
</reference>
<organism evidence="3 4">
    <name type="scientific">Candidatus Treponema excrementipullorum</name>
    <dbReference type="NCBI Taxonomy" id="2838768"/>
    <lineage>
        <taxon>Bacteria</taxon>
        <taxon>Pseudomonadati</taxon>
        <taxon>Spirochaetota</taxon>
        <taxon>Spirochaetia</taxon>
        <taxon>Spirochaetales</taxon>
        <taxon>Treponemataceae</taxon>
        <taxon>Treponema</taxon>
    </lineage>
</organism>
<dbReference type="CDD" id="cd07184">
    <property type="entry name" value="E_set_Isoamylase_like_N"/>
    <property type="match status" value="1"/>
</dbReference>
<dbReference type="SUPFAM" id="SSF81296">
    <property type="entry name" value="E set domains"/>
    <property type="match status" value="1"/>
</dbReference>
<name>A0A9E2L1D3_9SPIR</name>
<dbReference type="EMBL" id="JAHLFV010000119">
    <property type="protein sequence ID" value="MBU3849925.1"/>
    <property type="molecule type" value="Genomic_DNA"/>
</dbReference>
<evidence type="ECO:0000256" key="1">
    <source>
        <dbReference type="ARBA" id="ARBA00010926"/>
    </source>
</evidence>
<comment type="caution">
    <text evidence="3">The sequence shown here is derived from an EMBL/GenBank/DDBJ whole genome shotgun (WGS) entry which is preliminary data.</text>
</comment>
<accession>A0A9E2L1D3</accession>
<dbReference type="AlphaFoldDB" id="A0A9E2L1D3"/>
<gene>
    <name evidence="3" type="ORF">IAA16_05105</name>
</gene>
<dbReference type="PANTHER" id="PTHR10343:SF84">
    <property type="entry name" value="5'-AMP-ACTIVATED PROTEIN KINASE SUBUNIT BETA-1"/>
    <property type="match status" value="1"/>
</dbReference>
<feature type="domain" description="AMP-activated protein kinase glycogen-binding" evidence="2">
    <location>
        <begin position="26"/>
        <end position="77"/>
    </location>
</feature>
<proteinExistence type="inferred from homology"/>
<comment type="similarity">
    <text evidence="1">Belongs to the 5'-AMP-activated protein kinase beta subunit family.</text>
</comment>
<evidence type="ECO:0000313" key="3">
    <source>
        <dbReference type="EMBL" id="MBU3849925.1"/>
    </source>
</evidence>
<evidence type="ECO:0000259" key="2">
    <source>
        <dbReference type="Pfam" id="PF16561"/>
    </source>
</evidence>
<evidence type="ECO:0000313" key="4">
    <source>
        <dbReference type="Proteomes" id="UP000823914"/>
    </source>
</evidence>